<keyword evidence="2" id="KW-0378">Hydrolase</keyword>
<geneLocation type="plasmid" evidence="6 7">
    <name>unnamed1</name>
</geneLocation>
<name>A0ABY8R900_PARBF</name>
<evidence type="ECO:0000259" key="5">
    <source>
        <dbReference type="SMART" id="SM00507"/>
    </source>
</evidence>
<dbReference type="Gene3D" id="1.10.30.50">
    <property type="match status" value="1"/>
</dbReference>
<evidence type="ECO:0000313" key="7">
    <source>
        <dbReference type="Proteomes" id="UP001239169"/>
    </source>
</evidence>
<evidence type="ECO:0000313" key="6">
    <source>
        <dbReference type="EMBL" id="WGX77361.1"/>
    </source>
</evidence>
<keyword evidence="7" id="KW-1185">Reference proteome</keyword>
<keyword evidence="1" id="KW-0540">Nuclease</keyword>
<dbReference type="EMBL" id="CP124686">
    <property type="protein sequence ID" value="WGX77361.1"/>
    <property type="molecule type" value="Genomic_DNA"/>
</dbReference>
<feature type="domain" description="HNH nuclease" evidence="5">
    <location>
        <begin position="17"/>
        <end position="72"/>
    </location>
</feature>
<gene>
    <name evidence="6" type="ORF">QJS64_19320</name>
</gene>
<protein>
    <recommendedName>
        <fullName evidence="4">Putative HNH nuclease YajD</fullName>
    </recommendedName>
</protein>
<sequence>MARDFAKKFYKSKAWKQIRELVFNEANGICEKCGEIGEEVHHIIWLTPININDYDIALGRDNLQLLCKNCHINIHRQKASTKDGLMFDENGQLIIKNKL</sequence>
<evidence type="ECO:0000256" key="1">
    <source>
        <dbReference type="ARBA" id="ARBA00022722"/>
    </source>
</evidence>
<dbReference type="Proteomes" id="UP001239169">
    <property type="component" value="Plasmid unnamed1"/>
</dbReference>
<proteinExistence type="inferred from homology"/>
<keyword evidence="6" id="KW-0614">Plasmid</keyword>
<dbReference type="CDD" id="cd00085">
    <property type="entry name" value="HNHc"/>
    <property type="match status" value="1"/>
</dbReference>
<accession>A0ABY8R900</accession>
<dbReference type="PANTHER" id="PTHR41286:SF1">
    <property type="entry name" value="HNH NUCLEASE YAJD-RELATED"/>
    <property type="match status" value="1"/>
</dbReference>
<dbReference type="SMART" id="SM00507">
    <property type="entry name" value="HNHc"/>
    <property type="match status" value="1"/>
</dbReference>
<comment type="similarity">
    <text evidence="3">Belongs to the HNH nuclease family.</text>
</comment>
<evidence type="ECO:0000256" key="4">
    <source>
        <dbReference type="ARBA" id="ARBA00040194"/>
    </source>
</evidence>
<dbReference type="InterPro" id="IPR002711">
    <property type="entry name" value="HNH"/>
</dbReference>
<dbReference type="Pfam" id="PF01844">
    <property type="entry name" value="HNH"/>
    <property type="match status" value="1"/>
</dbReference>
<evidence type="ECO:0000256" key="3">
    <source>
        <dbReference type="ARBA" id="ARBA00038412"/>
    </source>
</evidence>
<dbReference type="InterPro" id="IPR003615">
    <property type="entry name" value="HNH_nuc"/>
</dbReference>
<reference evidence="6 7" key="1">
    <citation type="submission" date="2023-04" db="EMBL/GenBank/DDBJ databases">
        <title>Bacteria Genome Submission.</title>
        <authorList>
            <person name="Isaac P."/>
        </authorList>
    </citation>
    <scope>NUCLEOTIDE SEQUENCE [LARGE SCALE GENOMIC DNA]</scope>
    <source>
        <strain evidence="6 7">SampleS7P1</strain>
        <plasmid evidence="6 7">unnamed1</plasmid>
    </source>
</reference>
<dbReference type="GO" id="GO:0004519">
    <property type="term" value="F:endonuclease activity"/>
    <property type="evidence" value="ECO:0007669"/>
    <property type="project" value="UniProtKB-KW"/>
</dbReference>
<keyword evidence="6" id="KW-0255">Endonuclease</keyword>
<dbReference type="PANTHER" id="PTHR41286">
    <property type="entry name" value="HNH NUCLEASE YAJD-RELATED"/>
    <property type="match status" value="1"/>
</dbReference>
<evidence type="ECO:0000256" key="2">
    <source>
        <dbReference type="ARBA" id="ARBA00022801"/>
    </source>
</evidence>
<organism evidence="6 7">
    <name type="scientific">Paraclostridium bifermentans</name>
    <name type="common">Clostridium bifermentans</name>
    <dbReference type="NCBI Taxonomy" id="1490"/>
    <lineage>
        <taxon>Bacteria</taxon>
        <taxon>Bacillati</taxon>
        <taxon>Bacillota</taxon>
        <taxon>Clostridia</taxon>
        <taxon>Peptostreptococcales</taxon>
        <taxon>Peptostreptococcaceae</taxon>
        <taxon>Paraclostridium</taxon>
    </lineage>
</organism>